<dbReference type="RefSeq" id="XP_059606735.1">
    <property type="nucleotide sequence ID" value="XM_059744541.1"/>
</dbReference>
<reference evidence="1" key="2">
    <citation type="submission" date="2025-08" db="UniProtKB">
        <authorList>
            <consortium name="RefSeq"/>
        </authorList>
    </citation>
    <scope>IDENTIFICATION</scope>
</reference>
<accession>A0AAJ8C2H3</accession>
<dbReference type="KEGG" id="ang:An15g02530"/>
<proteinExistence type="predicted"/>
<name>A0AAJ8C2H3_ASPNG</name>
<dbReference type="VEuPathDB" id="FungiDB:An15g02530"/>
<evidence type="ECO:0000313" key="1">
    <source>
        <dbReference type="RefSeq" id="XP_059606735.1"/>
    </source>
</evidence>
<sequence>MDKQQFGKGVGVSVSIASKETPGMFSSKALWIGASDFLSKSLGDIACLCTGQKPHSLDRQPMRKELPRSRALTNDPTNPTIRVNANTQRATQLRDASNRIMFRPVIIDSHKTADDLVGSSKSLSPLLLSPMLAL</sequence>
<gene>
    <name evidence="1" type="ORF">An15g02530</name>
</gene>
<organism evidence="1">
    <name type="scientific">Aspergillus niger</name>
    <dbReference type="NCBI Taxonomy" id="5061"/>
    <lineage>
        <taxon>Eukaryota</taxon>
        <taxon>Fungi</taxon>
        <taxon>Dikarya</taxon>
        <taxon>Ascomycota</taxon>
        <taxon>Pezizomycotina</taxon>
        <taxon>Eurotiomycetes</taxon>
        <taxon>Eurotiomycetidae</taxon>
        <taxon>Eurotiales</taxon>
        <taxon>Aspergillaceae</taxon>
        <taxon>Aspergillus</taxon>
        <taxon>Aspergillus subgen. Circumdati</taxon>
    </lineage>
</organism>
<reference evidence="1" key="1">
    <citation type="submission" date="2025-02" db="EMBL/GenBank/DDBJ databases">
        <authorList>
            <consortium name="NCBI Genome Project"/>
        </authorList>
    </citation>
    <scope>NUCLEOTIDE SEQUENCE</scope>
</reference>
<dbReference type="GeneID" id="84593125"/>
<dbReference type="AlphaFoldDB" id="A0AAJ8C2H3"/>
<protein>
    <submittedName>
        <fullName evidence="1">Uncharacterized protein</fullName>
    </submittedName>
</protein>